<dbReference type="EMBL" id="FMHG01000001">
    <property type="protein sequence ID" value="SCJ79335.1"/>
    <property type="molecule type" value="Genomic_DNA"/>
</dbReference>
<evidence type="ECO:0000259" key="3">
    <source>
        <dbReference type="Pfam" id="PF01156"/>
    </source>
</evidence>
<dbReference type="Pfam" id="PF01156">
    <property type="entry name" value="IU_nuc_hydro"/>
    <property type="match status" value="1"/>
</dbReference>
<sequence length="327" mass="36433">MRYNSLLDEFLDIHYDHPAPAHDIEPAFIVDRLKKPTGKVAAVLDTDAYNEIDDQYAIAYILRSPEVIDLQAIYAAPFQNKKAATAAIGMERSYQETATILKLLGKEGQMAGKVFRGSDQFLADAYTPVESPAARDLVARAMARPDGDPLYVIAIGAITNVASALLMQPAIARKIVVLWLGGHALEWFNTKEFNMLQDVSAARVLFGCGVPVVQFPCKGVVSALTTTGPEVDYWLKGKNPLCDYLCDITHQEAAFNRQGPFWSRTIWDVAPVAWLMDMDCTETRFEPAPIPSYDGYYSISRCNHPILYVYSVNRDRIIGDLFTKLAR</sequence>
<dbReference type="InterPro" id="IPR023186">
    <property type="entry name" value="IUNH"/>
</dbReference>
<dbReference type="GO" id="GO:0008477">
    <property type="term" value="F:purine nucleosidase activity"/>
    <property type="evidence" value="ECO:0007669"/>
    <property type="project" value="TreeGrafter"/>
</dbReference>
<dbReference type="GO" id="GO:0006152">
    <property type="term" value="P:purine nucleoside catabolic process"/>
    <property type="evidence" value="ECO:0007669"/>
    <property type="project" value="TreeGrafter"/>
</dbReference>
<dbReference type="PANTHER" id="PTHR12304">
    <property type="entry name" value="INOSINE-URIDINE PREFERRING NUCLEOSIDE HYDROLASE"/>
    <property type="match status" value="1"/>
</dbReference>
<name>A0A1C6JCE4_9FIRM</name>
<dbReference type="InterPro" id="IPR036452">
    <property type="entry name" value="Ribo_hydro-like"/>
</dbReference>
<dbReference type="AlphaFoldDB" id="A0A1C6JCE4"/>
<organism evidence="4">
    <name type="scientific">uncultured Anaerotruncus sp</name>
    <dbReference type="NCBI Taxonomy" id="905011"/>
    <lineage>
        <taxon>Bacteria</taxon>
        <taxon>Bacillati</taxon>
        <taxon>Bacillota</taxon>
        <taxon>Clostridia</taxon>
        <taxon>Eubacteriales</taxon>
        <taxon>Oscillospiraceae</taxon>
        <taxon>Anaerotruncus</taxon>
        <taxon>environmental samples</taxon>
    </lineage>
</organism>
<dbReference type="EC" id="3.2.2.8" evidence="4"/>
<protein>
    <submittedName>
        <fullName evidence="4">Pyrimidine-specific ribonucleoside hydrolase rihB</fullName>
        <ecNumber evidence="4">3.2.2.8</ecNumber>
    </submittedName>
</protein>
<keyword evidence="1 4" id="KW-0378">Hydrolase</keyword>
<evidence type="ECO:0000256" key="2">
    <source>
        <dbReference type="ARBA" id="ARBA00023295"/>
    </source>
</evidence>
<dbReference type="GO" id="GO:0050263">
    <property type="term" value="F:ribosylpyrimidine nucleosidase activity"/>
    <property type="evidence" value="ECO:0007669"/>
    <property type="project" value="UniProtKB-EC"/>
</dbReference>
<evidence type="ECO:0000256" key="1">
    <source>
        <dbReference type="ARBA" id="ARBA00022801"/>
    </source>
</evidence>
<feature type="domain" description="Inosine/uridine-preferring nucleoside hydrolase" evidence="3">
    <location>
        <begin position="43"/>
        <end position="283"/>
    </location>
</feature>
<reference evidence="4" key="1">
    <citation type="submission" date="2015-09" db="EMBL/GenBank/DDBJ databases">
        <authorList>
            <consortium name="Pathogen Informatics"/>
        </authorList>
    </citation>
    <scope>NUCLEOTIDE SEQUENCE</scope>
    <source>
        <strain evidence="4">2789STDY5834896</strain>
    </source>
</reference>
<accession>A0A1C6JCE4</accession>
<gene>
    <name evidence="4" type="primary">rihB_13</name>
    <name evidence="4" type="ORF">SAMEA3545359_02058</name>
</gene>
<keyword evidence="2 4" id="KW-0326">Glycosidase</keyword>
<dbReference type="PANTHER" id="PTHR12304:SF4">
    <property type="entry name" value="URIDINE NUCLEOSIDASE"/>
    <property type="match status" value="1"/>
</dbReference>
<dbReference type="SUPFAM" id="SSF53590">
    <property type="entry name" value="Nucleoside hydrolase"/>
    <property type="match status" value="1"/>
</dbReference>
<dbReference type="InterPro" id="IPR001910">
    <property type="entry name" value="Inosine/uridine_hydrolase_dom"/>
</dbReference>
<dbReference type="GO" id="GO:0005829">
    <property type="term" value="C:cytosol"/>
    <property type="evidence" value="ECO:0007669"/>
    <property type="project" value="TreeGrafter"/>
</dbReference>
<dbReference type="Gene3D" id="3.90.245.10">
    <property type="entry name" value="Ribonucleoside hydrolase-like"/>
    <property type="match status" value="1"/>
</dbReference>
<evidence type="ECO:0000313" key="4">
    <source>
        <dbReference type="EMBL" id="SCJ79335.1"/>
    </source>
</evidence>
<proteinExistence type="predicted"/>